<comment type="caution">
    <text evidence="1">The sequence shown here is derived from an EMBL/GenBank/DDBJ whole genome shotgun (WGS) entry which is preliminary data.</text>
</comment>
<proteinExistence type="predicted"/>
<gene>
    <name evidence="1" type="ORF">PO127_08345</name>
</gene>
<dbReference type="EMBL" id="JAQNVG010000010">
    <property type="protein sequence ID" value="MDC2235756.1"/>
    <property type="molecule type" value="Genomic_DNA"/>
</dbReference>
<dbReference type="RefSeq" id="WP_008764216.1">
    <property type="nucleotide sequence ID" value="NZ_BAABXH010000002.1"/>
</dbReference>
<dbReference type="Proteomes" id="UP001217776">
    <property type="component" value="Unassembled WGS sequence"/>
</dbReference>
<organism evidence="1 2">
    <name type="scientific">Bacteroides thetaiotaomicron</name>
    <dbReference type="NCBI Taxonomy" id="818"/>
    <lineage>
        <taxon>Bacteria</taxon>
        <taxon>Pseudomonadati</taxon>
        <taxon>Bacteroidota</taxon>
        <taxon>Bacteroidia</taxon>
        <taxon>Bacteroidales</taxon>
        <taxon>Bacteroidaceae</taxon>
        <taxon>Bacteroides</taxon>
    </lineage>
</organism>
<dbReference type="AlphaFoldDB" id="A0AAP3WES1"/>
<protein>
    <submittedName>
        <fullName evidence="1">Uncharacterized protein</fullName>
    </submittedName>
</protein>
<evidence type="ECO:0000313" key="2">
    <source>
        <dbReference type="Proteomes" id="UP001217776"/>
    </source>
</evidence>
<name>A0AAP3WES1_BACT4</name>
<reference evidence="1" key="1">
    <citation type="submission" date="2022-10" db="EMBL/GenBank/DDBJ databases">
        <title>Human gut microbiome strain richness.</title>
        <authorList>
            <person name="Chen-Liaw A."/>
        </authorList>
    </citation>
    <scope>NUCLEOTIDE SEQUENCE</scope>
    <source>
        <strain evidence="1">1001283st1_A3_1001283B150304_161114</strain>
    </source>
</reference>
<accession>A0AAP3WES1</accession>
<evidence type="ECO:0000313" key="1">
    <source>
        <dbReference type="EMBL" id="MDC2235756.1"/>
    </source>
</evidence>
<sequence length="249" mass="28466">MKRTFLIVLSLCAMLIGKAQERPVLDLSNNNCRFEVGYNKVKTICTGARSIEQLHDLYNMDVCSYYNLTQYDTELKRKTFANSEDGKTLLETMKNIKTNLNAMKHYYIFPFSANMGWDKAYNLKTKTFDFGYVVDETGFLPVSGYLNFPQFAIKCTPKIRQTVQKRQSTDRASYLTTIKIPMTESEALAIEEHIADLALAVQFTIQGWGETKRKINLGGAVFITTTCVKAVSPKIYIIDKNTNEIYFEL</sequence>